<dbReference type="RefSeq" id="WP_162668791.1">
    <property type="nucleotide sequence ID" value="NZ_LR593886.1"/>
</dbReference>
<dbReference type="AlphaFoldDB" id="A0A6P2D064"/>
<keyword evidence="3" id="KW-1185">Reference proteome</keyword>
<feature type="compositionally biased region" description="Basic and acidic residues" evidence="1">
    <location>
        <begin position="1"/>
        <end position="19"/>
    </location>
</feature>
<feature type="region of interest" description="Disordered" evidence="1">
    <location>
        <begin position="1"/>
        <end position="21"/>
    </location>
</feature>
<reference evidence="2 3" key="1">
    <citation type="submission" date="2019-05" db="EMBL/GenBank/DDBJ databases">
        <authorList>
            <consortium name="Science for Life Laboratories"/>
        </authorList>
    </citation>
    <scope>NUCLEOTIDE SEQUENCE [LARGE SCALE GENOMIC DNA]</scope>
    <source>
        <strain evidence="2">Soil9</strain>
    </source>
</reference>
<sequence length="161" mass="18280">MMPHAREKITDGHRDDGRTRPFGPVPLAYSEHFTSVTIEFAESLGEPFTTYVRLQLALHEADRKLRAAQVNADVTARARAELECEERLAEVVAFEQHRANTLLMDVRFAARWYRGALMAIIDPVFRAQLDITRETVRGLEDRIDEAEDVLSDLVTGQEVSL</sequence>
<dbReference type="KEGG" id="gms:SOIL9_35070"/>
<evidence type="ECO:0000256" key="1">
    <source>
        <dbReference type="SAM" id="MobiDB-lite"/>
    </source>
</evidence>
<gene>
    <name evidence="2" type="ORF">SOIL9_35070</name>
</gene>
<evidence type="ECO:0000313" key="2">
    <source>
        <dbReference type="EMBL" id="VTR94207.1"/>
    </source>
</evidence>
<evidence type="ECO:0000313" key="3">
    <source>
        <dbReference type="Proteomes" id="UP000464178"/>
    </source>
</evidence>
<proteinExistence type="predicted"/>
<dbReference type="Proteomes" id="UP000464178">
    <property type="component" value="Chromosome"/>
</dbReference>
<name>A0A6P2D064_9BACT</name>
<protein>
    <submittedName>
        <fullName evidence="2">Uncharacterized protein</fullName>
    </submittedName>
</protein>
<dbReference type="EMBL" id="LR593886">
    <property type="protein sequence ID" value="VTR94207.1"/>
    <property type="molecule type" value="Genomic_DNA"/>
</dbReference>
<accession>A0A6P2D064</accession>
<organism evidence="2 3">
    <name type="scientific">Gemmata massiliana</name>
    <dbReference type="NCBI Taxonomy" id="1210884"/>
    <lineage>
        <taxon>Bacteria</taxon>
        <taxon>Pseudomonadati</taxon>
        <taxon>Planctomycetota</taxon>
        <taxon>Planctomycetia</taxon>
        <taxon>Gemmatales</taxon>
        <taxon>Gemmataceae</taxon>
        <taxon>Gemmata</taxon>
    </lineage>
</organism>